<keyword evidence="1" id="KW-0472">Membrane</keyword>
<dbReference type="RefSeq" id="WP_076551429.1">
    <property type="nucleotide sequence ID" value="NZ_FTMA01000014.1"/>
</dbReference>
<organism evidence="2 3">
    <name type="scientific">Maribacter ulvicola</name>
    <dbReference type="NCBI Taxonomy" id="228959"/>
    <lineage>
        <taxon>Bacteria</taxon>
        <taxon>Pseudomonadati</taxon>
        <taxon>Bacteroidota</taxon>
        <taxon>Flavobacteriia</taxon>
        <taxon>Flavobacteriales</taxon>
        <taxon>Flavobacteriaceae</taxon>
        <taxon>Maribacter</taxon>
    </lineage>
</organism>
<feature type="transmembrane region" description="Helical" evidence="1">
    <location>
        <begin position="38"/>
        <end position="57"/>
    </location>
</feature>
<dbReference type="OrthoDB" id="1454590at2"/>
<dbReference type="STRING" id="228959.SAMN05421797_11427"/>
<protein>
    <submittedName>
        <fullName evidence="2">Uncharacterized protein</fullName>
    </submittedName>
</protein>
<reference evidence="3" key="1">
    <citation type="submission" date="2017-01" db="EMBL/GenBank/DDBJ databases">
        <authorList>
            <person name="Varghese N."/>
            <person name="Submissions S."/>
        </authorList>
    </citation>
    <scope>NUCLEOTIDE SEQUENCE [LARGE SCALE GENOMIC DNA]</scope>
    <source>
        <strain evidence="3">DSM 15366</strain>
    </source>
</reference>
<dbReference type="AlphaFoldDB" id="A0A1N7ARR6"/>
<evidence type="ECO:0000313" key="2">
    <source>
        <dbReference type="EMBL" id="SIR41820.1"/>
    </source>
</evidence>
<evidence type="ECO:0000256" key="1">
    <source>
        <dbReference type="SAM" id="Phobius"/>
    </source>
</evidence>
<evidence type="ECO:0000313" key="3">
    <source>
        <dbReference type="Proteomes" id="UP000186953"/>
    </source>
</evidence>
<sequence length="67" mass="7864">MYNKRKTKWFPLISIGLLMVVLPSFIEHMGSWHITELYKGILMGTGIGLEIIALIFIRRDRMQTKQQ</sequence>
<keyword evidence="3" id="KW-1185">Reference proteome</keyword>
<proteinExistence type="predicted"/>
<feature type="transmembrane region" description="Helical" evidence="1">
    <location>
        <begin position="9"/>
        <end position="26"/>
    </location>
</feature>
<keyword evidence="1" id="KW-1133">Transmembrane helix</keyword>
<dbReference type="Proteomes" id="UP000186953">
    <property type="component" value="Unassembled WGS sequence"/>
</dbReference>
<dbReference type="EMBL" id="FTMA01000014">
    <property type="protein sequence ID" value="SIR41820.1"/>
    <property type="molecule type" value="Genomic_DNA"/>
</dbReference>
<gene>
    <name evidence="2" type="ORF">SAMN05421797_11427</name>
</gene>
<name>A0A1N7ARR6_9FLAO</name>
<keyword evidence="1" id="KW-0812">Transmembrane</keyword>
<accession>A0A1N7ARR6</accession>